<dbReference type="EMBL" id="APQU01000023">
    <property type="protein sequence ID" value="ENW27810.1"/>
    <property type="molecule type" value="Genomic_DNA"/>
</dbReference>
<dbReference type="RefSeq" id="WP_005108768.1">
    <property type="nucleotide sequence ID" value="NZ_KB849838.1"/>
</dbReference>
<protein>
    <recommendedName>
        <fullName evidence="3">DUF4258 domain-containing protein</fullName>
    </recommendedName>
</protein>
<organism evidence="1 2">
    <name type="scientific">Acinetobacter lwoffii NIPH 478</name>
    <dbReference type="NCBI Taxonomy" id="1217668"/>
    <lineage>
        <taxon>Bacteria</taxon>
        <taxon>Pseudomonadati</taxon>
        <taxon>Pseudomonadota</taxon>
        <taxon>Gammaproteobacteria</taxon>
        <taxon>Moraxellales</taxon>
        <taxon>Moraxellaceae</taxon>
        <taxon>Acinetobacter</taxon>
    </lineage>
</organism>
<evidence type="ECO:0000313" key="1">
    <source>
        <dbReference type="EMBL" id="ENW27810.1"/>
    </source>
</evidence>
<proteinExistence type="predicted"/>
<dbReference type="AlphaFoldDB" id="N9H7K3"/>
<dbReference type="Proteomes" id="UP000018416">
    <property type="component" value="Unassembled WGS sequence"/>
</dbReference>
<accession>N9H7K3</accession>
<sequence length="92" mass="10757">MVNLTNHSIQRMKQRNINQDMIMLANIFGEPSKKGEKIVLKRKDIYRIMKALEVLERRGGITIVDDKDTLITTYFNDSFNRKLKSNNDLNLS</sequence>
<dbReference type="HOGENOM" id="CLU_181380_0_0_6"/>
<reference evidence="1 2" key="1">
    <citation type="submission" date="2013-02" db="EMBL/GenBank/DDBJ databases">
        <title>The Genome Sequence of Acinetobacter lwoffii NIPH 478.</title>
        <authorList>
            <consortium name="The Broad Institute Genome Sequencing Platform"/>
            <consortium name="The Broad Institute Genome Sequencing Center for Infectious Disease"/>
            <person name="Cerqueira G."/>
            <person name="Feldgarden M."/>
            <person name="Courvalin P."/>
            <person name="Perichon B."/>
            <person name="Grillot-Courvalin C."/>
            <person name="Clermont D."/>
            <person name="Rocha E."/>
            <person name="Yoon E.-J."/>
            <person name="Nemec A."/>
            <person name="Walker B."/>
            <person name="Young S.K."/>
            <person name="Zeng Q."/>
            <person name="Gargeya S."/>
            <person name="Fitzgerald M."/>
            <person name="Haas B."/>
            <person name="Abouelleil A."/>
            <person name="Alvarado L."/>
            <person name="Arachchi H.M."/>
            <person name="Berlin A.M."/>
            <person name="Chapman S.B."/>
            <person name="Dewar J."/>
            <person name="Goldberg J."/>
            <person name="Griggs A."/>
            <person name="Gujja S."/>
            <person name="Hansen M."/>
            <person name="Howarth C."/>
            <person name="Imamovic A."/>
            <person name="Larimer J."/>
            <person name="McCowan C."/>
            <person name="Murphy C."/>
            <person name="Neiman D."/>
            <person name="Pearson M."/>
            <person name="Priest M."/>
            <person name="Roberts A."/>
            <person name="Saif S."/>
            <person name="Shea T."/>
            <person name="Sisk P."/>
            <person name="Sykes S."/>
            <person name="Wortman J."/>
            <person name="Nusbaum C."/>
            <person name="Birren B."/>
        </authorList>
    </citation>
    <scope>NUCLEOTIDE SEQUENCE [LARGE SCALE GENOMIC DNA]</scope>
    <source>
        <strain evidence="1 2">NIPH 478</strain>
    </source>
</reference>
<evidence type="ECO:0008006" key="3">
    <source>
        <dbReference type="Google" id="ProtNLM"/>
    </source>
</evidence>
<gene>
    <name evidence="1" type="ORF">F923_03077</name>
</gene>
<comment type="caution">
    <text evidence="1">The sequence shown here is derived from an EMBL/GenBank/DDBJ whole genome shotgun (WGS) entry which is preliminary data.</text>
</comment>
<evidence type="ECO:0000313" key="2">
    <source>
        <dbReference type="Proteomes" id="UP000018416"/>
    </source>
</evidence>
<name>N9H7K3_ACILW</name>